<evidence type="ECO:0000256" key="6">
    <source>
        <dbReference type="PIRSR" id="PIRSR607702-2"/>
    </source>
</evidence>
<evidence type="ECO:0000256" key="1">
    <source>
        <dbReference type="ARBA" id="ARBA00002508"/>
    </source>
</evidence>
<feature type="compositionally biased region" description="Low complexity" evidence="7">
    <location>
        <begin position="14"/>
        <end position="29"/>
    </location>
</feature>
<feature type="active site" description="Proton acceptor" evidence="5">
    <location>
        <position position="90"/>
    </location>
</feature>
<evidence type="ECO:0000256" key="4">
    <source>
        <dbReference type="ARBA" id="ARBA00022928"/>
    </source>
</evidence>
<proteinExistence type="inferred from homology"/>
<dbReference type="InterPro" id="IPR007702">
    <property type="entry name" value="Janus"/>
</dbReference>
<dbReference type="GO" id="GO:0005829">
    <property type="term" value="C:cytosol"/>
    <property type="evidence" value="ECO:0007669"/>
    <property type="project" value="TreeGrafter"/>
</dbReference>
<keyword evidence="9" id="KW-1185">Reference proteome</keyword>
<comment type="caution">
    <text evidence="8">The sequence shown here is derived from an EMBL/GenBank/DDBJ whole genome shotgun (WGS) entry which is preliminary data.</text>
</comment>
<accession>A0A2R5GAQ9</accession>
<dbReference type="GO" id="GO:0007548">
    <property type="term" value="P:sex differentiation"/>
    <property type="evidence" value="ECO:0007669"/>
    <property type="project" value="UniProtKB-KW"/>
</dbReference>
<dbReference type="PANTHER" id="PTHR12258:SF5">
    <property type="entry name" value="BCDNA.GH02250-RELATED"/>
    <property type="match status" value="1"/>
</dbReference>
<dbReference type="InParanoid" id="A0A2R5GAQ9"/>
<protein>
    <submittedName>
        <fullName evidence="8">Sex-regulated protein janus-A</fullName>
    </submittedName>
</protein>
<dbReference type="GO" id="GO:0030154">
    <property type="term" value="P:cell differentiation"/>
    <property type="evidence" value="ECO:0007669"/>
    <property type="project" value="UniProtKB-KW"/>
</dbReference>
<dbReference type="EMBL" id="BEYU01000014">
    <property type="protein sequence ID" value="GBG25633.1"/>
    <property type="molecule type" value="Genomic_DNA"/>
</dbReference>
<sequence>MSAFPDTTEEERAQAAAMREGGQAATAQETDAEAAKPDTAADAPSTSTVFDTIQEAGIDEDARQKYVLIKLTKDDETKFLVRGRKFAAYHKDAAQPTIELLQQNLTPGMYFRVMGGGRITHSSETKKIEIFGYSYGFPWQDEPMHETSKEVLAKAYPDYTITTSNEGY</sequence>
<dbReference type="InterPro" id="IPR038596">
    <property type="entry name" value="Janus_sf"/>
</dbReference>
<comment type="similarity">
    <text evidence="2">Belongs to the janus family.</text>
</comment>
<evidence type="ECO:0000256" key="7">
    <source>
        <dbReference type="SAM" id="MobiDB-lite"/>
    </source>
</evidence>
<evidence type="ECO:0000256" key="3">
    <source>
        <dbReference type="ARBA" id="ARBA00022782"/>
    </source>
</evidence>
<dbReference type="Proteomes" id="UP000241890">
    <property type="component" value="Unassembled WGS sequence"/>
</dbReference>
<evidence type="ECO:0000313" key="8">
    <source>
        <dbReference type="EMBL" id="GBG25633.1"/>
    </source>
</evidence>
<dbReference type="Gene3D" id="3.50.20.20">
    <property type="entry name" value="Janus/Ocnus"/>
    <property type="match status" value="1"/>
</dbReference>
<feature type="binding site" evidence="6">
    <location>
        <position position="65"/>
    </location>
    <ligand>
        <name>substrate</name>
    </ligand>
</feature>
<evidence type="ECO:0000256" key="5">
    <source>
        <dbReference type="PIRSR" id="PIRSR607702-1"/>
    </source>
</evidence>
<feature type="region of interest" description="Disordered" evidence="7">
    <location>
        <begin position="1"/>
        <end position="47"/>
    </location>
</feature>
<dbReference type="Pfam" id="PF05005">
    <property type="entry name" value="Ocnus"/>
    <property type="match status" value="1"/>
</dbReference>
<reference evidence="8 9" key="1">
    <citation type="submission" date="2017-12" db="EMBL/GenBank/DDBJ databases">
        <title>Sequencing, de novo assembly and annotation of complete genome of a new Thraustochytrid species, strain FCC1311.</title>
        <authorList>
            <person name="Sedici K."/>
            <person name="Godart F."/>
            <person name="Aiese Cigliano R."/>
            <person name="Sanseverino W."/>
            <person name="Barakat M."/>
            <person name="Ortet P."/>
            <person name="Marechal E."/>
            <person name="Cagnac O."/>
            <person name="Amato A."/>
        </authorList>
    </citation>
    <scope>NUCLEOTIDE SEQUENCE [LARGE SCALE GENOMIC DNA]</scope>
</reference>
<dbReference type="AlphaFoldDB" id="A0A2R5GAQ9"/>
<comment type="function">
    <text evidence="1">JanA and janB regulate somatic sex differentiation.</text>
</comment>
<keyword evidence="3" id="KW-0221">Differentiation</keyword>
<organism evidence="8 9">
    <name type="scientific">Hondaea fermentalgiana</name>
    <dbReference type="NCBI Taxonomy" id="2315210"/>
    <lineage>
        <taxon>Eukaryota</taxon>
        <taxon>Sar</taxon>
        <taxon>Stramenopiles</taxon>
        <taxon>Bigyra</taxon>
        <taxon>Labyrinthulomycetes</taxon>
        <taxon>Thraustochytrida</taxon>
        <taxon>Thraustochytriidae</taxon>
        <taxon>Hondaea</taxon>
    </lineage>
</organism>
<keyword evidence="4" id="KW-0726">Sexual differentiation</keyword>
<dbReference type="SUPFAM" id="SSF143724">
    <property type="entry name" value="PHP14-like"/>
    <property type="match status" value="1"/>
</dbReference>
<evidence type="ECO:0000256" key="2">
    <source>
        <dbReference type="ARBA" id="ARBA00010971"/>
    </source>
</evidence>
<dbReference type="GO" id="GO:0101006">
    <property type="term" value="F:protein histidine phosphatase activity"/>
    <property type="evidence" value="ECO:0007669"/>
    <property type="project" value="TreeGrafter"/>
</dbReference>
<gene>
    <name evidence="8" type="ORF">FCC1311_018522</name>
</gene>
<name>A0A2R5GAQ9_9STRA</name>
<evidence type="ECO:0000313" key="9">
    <source>
        <dbReference type="Proteomes" id="UP000241890"/>
    </source>
</evidence>
<dbReference type="OrthoDB" id="10249612at2759"/>
<dbReference type="PANTHER" id="PTHR12258">
    <property type="entry name" value="JANUS-A/JANUS-B"/>
    <property type="match status" value="1"/>
</dbReference>